<evidence type="ECO:0000256" key="6">
    <source>
        <dbReference type="ARBA" id="ARBA00030980"/>
    </source>
</evidence>
<dbReference type="Pfam" id="PF17667">
    <property type="entry name" value="Pkinase_fungal"/>
    <property type="match status" value="1"/>
</dbReference>
<evidence type="ECO:0000256" key="9">
    <source>
        <dbReference type="ARBA" id="ARBA00048679"/>
    </source>
</evidence>
<evidence type="ECO:0000256" key="8">
    <source>
        <dbReference type="ARBA" id="ARBA00047899"/>
    </source>
</evidence>
<dbReference type="Gene3D" id="1.10.510.10">
    <property type="entry name" value="Transferase(Phosphotransferase) domain 1"/>
    <property type="match status" value="1"/>
</dbReference>
<dbReference type="InterPro" id="IPR000719">
    <property type="entry name" value="Prot_kinase_dom"/>
</dbReference>
<comment type="catalytic activity">
    <reaction evidence="9">
        <text>L-seryl-[protein] + ATP = O-phospho-L-seryl-[protein] + ADP + H(+)</text>
        <dbReference type="Rhea" id="RHEA:17989"/>
        <dbReference type="Rhea" id="RHEA-COMP:9863"/>
        <dbReference type="Rhea" id="RHEA-COMP:11604"/>
        <dbReference type="ChEBI" id="CHEBI:15378"/>
        <dbReference type="ChEBI" id="CHEBI:29999"/>
        <dbReference type="ChEBI" id="CHEBI:30616"/>
        <dbReference type="ChEBI" id="CHEBI:83421"/>
        <dbReference type="ChEBI" id="CHEBI:456216"/>
        <dbReference type="EC" id="2.7.11.1"/>
    </reaction>
</comment>
<dbReference type="PANTHER" id="PTHR38248">
    <property type="entry name" value="FUNK1 6"/>
    <property type="match status" value="1"/>
</dbReference>
<comment type="caution">
    <text evidence="12">The sequence shown here is derived from an EMBL/GenBank/DDBJ whole genome shotgun (WGS) entry which is preliminary data.</text>
</comment>
<sequence>MATTSELDKIRRNPIKERLATFRHRFESTRLDLDVASSSDVVQAVFSTTVTAVAKSLVLDLIQALLIEPAARILPSRIADRTLSGDLAILYGRLDSNQLDSASAIPLVEQIVRNEPDALTWNDADVWLAVFELVVRTNPATPPTAFEKAVFDTPLRSSSASQRGIEQTHDEVDQRILEELTGRVHYDVGRFFERYFEEKTWTNKVGDICEKSMAQYAEGRWSGWPEPSTQSSFFEWFMKFQDIVLSGLHRRYYTSANKVLRGAEADRKLNIFLTPADVALLNGEHDWSNVLVIGEHKQNPDEDRSTKTLVQLAGYAREVFGSQPERRFIPGFTICGSMMRLWVFDRSGPYNSEKFDIHKEPGRFIKAIAGYALMTDAELGLNTFIKHDGNGKYIVARDVRISLEDKPIASTKAIVCRGTTCYRGRRSDSTEWEYVVKFAWPSDKRQREGELLKLAKERGVTGIAVWFNHEQIIIDGDPDTISHFRRDMKFGTPRKLSSKASWVDSSPESSRAYSKTSLRGRAGSGATHLMGLGIGASSATTSSSGQKRKRDERLDGGSRLKRSKSDGSHASGTNVRIKEGELDAIGAHSIQEAGADSLTDCESETYGNRVNYCLVTSPAGRPLHEYQSVRELLEALRDAIRGHRSLLEDGRILHRDISENNIIITELPAEEAPKGRLIDLDLAKELDGMPSGARHRTGTMQFMAIEVLEGKGHTYRHDLESFFYVFVWMCIRYGYEGTGRQKPSKVVRPKTNILRGWYTGLYTEIARNKVGDMGKNRFENIIAEFAPKFENLKPLARELRSTLFPIRDGDIFTGTFHDHDIMYDGMIMALNTAIGRLRKEEQAIA</sequence>
<dbReference type="GO" id="GO:0004674">
    <property type="term" value="F:protein serine/threonine kinase activity"/>
    <property type="evidence" value="ECO:0007669"/>
    <property type="project" value="UniProtKB-EC"/>
</dbReference>
<feature type="domain" description="Protein kinase" evidence="11">
    <location>
        <begin position="467"/>
        <end position="804"/>
    </location>
</feature>
<evidence type="ECO:0000313" key="12">
    <source>
        <dbReference type="EMBL" id="KAJ2901648.1"/>
    </source>
</evidence>
<evidence type="ECO:0000256" key="10">
    <source>
        <dbReference type="SAM" id="MobiDB-lite"/>
    </source>
</evidence>
<feature type="compositionally biased region" description="Polar residues" evidence="10">
    <location>
        <begin position="498"/>
        <end position="517"/>
    </location>
</feature>
<comment type="function">
    <text evidence="1">Component of the EKC/KEOPS complex that is required for the formation of a threonylcarbamoyl group on adenosine at position 37 (t(6)A37) in tRNAs that read codons beginning with adenine. The complex is probably involved in the transfer of the threonylcarbamoyl moiety of threonylcarbamoyl-AMP (TC-AMP) to the N6 group of A37. BUD32 has ATPase activity in the context of the EKC/KEOPS complex and likely plays a supporting role to the catalytic subunit KAE1. The EKC/KEOPS complex also promotes both telomere uncapping and telomere elongation. The complex is required for efficient recruitment of transcriptional coactivators.</text>
</comment>
<feature type="compositionally biased region" description="Basic and acidic residues" evidence="10">
    <location>
        <begin position="549"/>
        <end position="567"/>
    </location>
</feature>
<evidence type="ECO:0000256" key="3">
    <source>
        <dbReference type="ARBA" id="ARBA00012513"/>
    </source>
</evidence>
<keyword evidence="13" id="KW-1185">Reference proteome</keyword>
<dbReference type="InterPro" id="IPR011009">
    <property type="entry name" value="Kinase-like_dom_sf"/>
</dbReference>
<feature type="region of interest" description="Disordered" evidence="10">
    <location>
        <begin position="496"/>
        <end position="576"/>
    </location>
</feature>
<reference evidence="12" key="1">
    <citation type="submission" date="2022-07" db="EMBL/GenBank/DDBJ databases">
        <title>Draft genome sequence of Zalerion maritima ATCC 34329, a (micro)plastics degrading marine fungus.</title>
        <authorList>
            <person name="Paco A."/>
            <person name="Goncalves M.F.M."/>
            <person name="Rocha-Santos T.A.P."/>
            <person name="Alves A."/>
        </authorList>
    </citation>
    <scope>NUCLEOTIDE SEQUENCE</scope>
    <source>
        <strain evidence="12">ATCC 34329</strain>
    </source>
</reference>
<dbReference type="PANTHER" id="PTHR38248:SF2">
    <property type="entry name" value="FUNK1 11"/>
    <property type="match status" value="1"/>
</dbReference>
<evidence type="ECO:0000256" key="1">
    <source>
        <dbReference type="ARBA" id="ARBA00003747"/>
    </source>
</evidence>
<dbReference type="AlphaFoldDB" id="A0AAD5RQ59"/>
<evidence type="ECO:0000256" key="4">
    <source>
        <dbReference type="ARBA" id="ARBA00013948"/>
    </source>
</evidence>
<dbReference type="PROSITE" id="PS50011">
    <property type="entry name" value="PROTEIN_KINASE_DOM"/>
    <property type="match status" value="1"/>
</dbReference>
<evidence type="ECO:0000256" key="2">
    <source>
        <dbReference type="ARBA" id="ARBA00011534"/>
    </source>
</evidence>
<feature type="compositionally biased region" description="Low complexity" evidence="10">
    <location>
        <begin position="535"/>
        <end position="545"/>
    </location>
</feature>
<dbReference type="PROSITE" id="PS00109">
    <property type="entry name" value="PROTEIN_KINASE_TYR"/>
    <property type="match status" value="1"/>
</dbReference>
<accession>A0AAD5RQ59</accession>
<dbReference type="EC" id="2.7.11.1" evidence="3"/>
<evidence type="ECO:0000256" key="5">
    <source>
        <dbReference type="ARBA" id="ARBA00019973"/>
    </source>
</evidence>
<comment type="subunit">
    <text evidence="2">Component of the EKC/KEOPS complex composed of at least BUD32, CGI121, GON7, KAE1 and PCC1; the whole complex dimerizes.</text>
</comment>
<evidence type="ECO:0000256" key="7">
    <source>
        <dbReference type="ARBA" id="ARBA00033194"/>
    </source>
</evidence>
<dbReference type="InterPro" id="IPR040976">
    <property type="entry name" value="Pkinase_fungal"/>
</dbReference>
<comment type="catalytic activity">
    <reaction evidence="8">
        <text>L-threonyl-[protein] + ATP = O-phospho-L-threonyl-[protein] + ADP + H(+)</text>
        <dbReference type="Rhea" id="RHEA:46608"/>
        <dbReference type="Rhea" id="RHEA-COMP:11060"/>
        <dbReference type="Rhea" id="RHEA-COMP:11605"/>
        <dbReference type="ChEBI" id="CHEBI:15378"/>
        <dbReference type="ChEBI" id="CHEBI:30013"/>
        <dbReference type="ChEBI" id="CHEBI:30616"/>
        <dbReference type="ChEBI" id="CHEBI:61977"/>
        <dbReference type="ChEBI" id="CHEBI:456216"/>
        <dbReference type="EC" id="2.7.11.1"/>
    </reaction>
</comment>
<evidence type="ECO:0000259" key="11">
    <source>
        <dbReference type="PROSITE" id="PS50011"/>
    </source>
</evidence>
<dbReference type="GO" id="GO:0005524">
    <property type="term" value="F:ATP binding"/>
    <property type="evidence" value="ECO:0007669"/>
    <property type="project" value="InterPro"/>
</dbReference>
<dbReference type="EMBL" id="JAKWBI020000144">
    <property type="protein sequence ID" value="KAJ2901648.1"/>
    <property type="molecule type" value="Genomic_DNA"/>
</dbReference>
<name>A0AAD5RQ59_9PEZI</name>
<gene>
    <name evidence="12" type="ORF">MKZ38_001607</name>
</gene>
<protein>
    <recommendedName>
        <fullName evidence="5">EKC/KEOPS complex subunit BUD32</fullName>
        <ecNumber evidence="3">2.7.11.1</ecNumber>
    </recommendedName>
    <alternativeName>
        <fullName evidence="6 7">Atypical Serine/threonine protein kinase BUD32</fullName>
    </alternativeName>
    <alternativeName>
        <fullName evidence="4">EKC/KEOPS complex subunit bud32</fullName>
    </alternativeName>
</protein>
<dbReference type="Proteomes" id="UP001201980">
    <property type="component" value="Unassembled WGS sequence"/>
</dbReference>
<dbReference type="SUPFAM" id="SSF56112">
    <property type="entry name" value="Protein kinase-like (PK-like)"/>
    <property type="match status" value="1"/>
</dbReference>
<evidence type="ECO:0000313" key="13">
    <source>
        <dbReference type="Proteomes" id="UP001201980"/>
    </source>
</evidence>
<dbReference type="InterPro" id="IPR008266">
    <property type="entry name" value="Tyr_kinase_AS"/>
</dbReference>
<organism evidence="12 13">
    <name type="scientific">Zalerion maritima</name>
    <dbReference type="NCBI Taxonomy" id="339359"/>
    <lineage>
        <taxon>Eukaryota</taxon>
        <taxon>Fungi</taxon>
        <taxon>Dikarya</taxon>
        <taxon>Ascomycota</taxon>
        <taxon>Pezizomycotina</taxon>
        <taxon>Sordariomycetes</taxon>
        <taxon>Lulworthiomycetidae</taxon>
        <taxon>Lulworthiales</taxon>
        <taxon>Lulworthiaceae</taxon>
        <taxon>Zalerion</taxon>
    </lineage>
</organism>
<proteinExistence type="predicted"/>